<reference evidence="1" key="2">
    <citation type="journal article" date="2015" name="Fish Shellfish Immunol.">
        <title>Early steps in the European eel (Anguilla anguilla)-Vibrio vulnificus interaction in the gills: Role of the RtxA13 toxin.</title>
        <authorList>
            <person name="Callol A."/>
            <person name="Pajuelo D."/>
            <person name="Ebbesson L."/>
            <person name="Teles M."/>
            <person name="MacKenzie S."/>
            <person name="Amaro C."/>
        </authorList>
    </citation>
    <scope>NUCLEOTIDE SEQUENCE</scope>
</reference>
<sequence>MLRSDAALKAPIVLNVTKCINLFYIHSLQTCP</sequence>
<accession>A0A0E9P6H2</accession>
<protein>
    <submittedName>
        <fullName evidence="1">Uncharacterized protein</fullName>
    </submittedName>
</protein>
<dbReference type="AlphaFoldDB" id="A0A0E9P6H2"/>
<dbReference type="EMBL" id="GBXM01108892">
    <property type="protein sequence ID" value="JAG99684.1"/>
    <property type="molecule type" value="Transcribed_RNA"/>
</dbReference>
<proteinExistence type="predicted"/>
<reference evidence="1" key="1">
    <citation type="submission" date="2014-11" db="EMBL/GenBank/DDBJ databases">
        <authorList>
            <person name="Amaro Gonzalez C."/>
        </authorList>
    </citation>
    <scope>NUCLEOTIDE SEQUENCE</scope>
</reference>
<evidence type="ECO:0000313" key="1">
    <source>
        <dbReference type="EMBL" id="JAG99684.1"/>
    </source>
</evidence>
<organism evidence="1">
    <name type="scientific">Anguilla anguilla</name>
    <name type="common">European freshwater eel</name>
    <name type="synonym">Muraena anguilla</name>
    <dbReference type="NCBI Taxonomy" id="7936"/>
    <lineage>
        <taxon>Eukaryota</taxon>
        <taxon>Metazoa</taxon>
        <taxon>Chordata</taxon>
        <taxon>Craniata</taxon>
        <taxon>Vertebrata</taxon>
        <taxon>Euteleostomi</taxon>
        <taxon>Actinopterygii</taxon>
        <taxon>Neopterygii</taxon>
        <taxon>Teleostei</taxon>
        <taxon>Anguilliformes</taxon>
        <taxon>Anguillidae</taxon>
        <taxon>Anguilla</taxon>
    </lineage>
</organism>
<name>A0A0E9P6H2_ANGAN</name>